<keyword evidence="8" id="KW-1185">Reference proteome</keyword>
<dbReference type="Pfam" id="PF05636">
    <property type="entry name" value="HIGH_NTase1"/>
    <property type="match status" value="1"/>
</dbReference>
<reference evidence="6 8" key="2">
    <citation type="submission" date="2019-04" db="EMBL/GenBank/DDBJ databases">
        <title>Genomic characterization of Staphylococcus petrasii strains.</title>
        <authorList>
            <person name="Vrbovska V."/>
            <person name="Kovarovic V."/>
            <person name="Maslanova I."/>
            <person name="Indrakova A."/>
            <person name="Petras P."/>
            <person name="Sedo O."/>
            <person name="Svec P."/>
            <person name="Fisarova L."/>
            <person name="Sedlacek I."/>
            <person name="Doskar J."/>
            <person name="Pantucek R."/>
        </authorList>
    </citation>
    <scope>NUCLEOTIDE SEQUENCE [LARGE SCALE GENOMIC DNA]</scope>
    <source>
        <strain evidence="6 8">P5404</strain>
    </source>
</reference>
<dbReference type="GO" id="GO:0006400">
    <property type="term" value="P:tRNA modification"/>
    <property type="evidence" value="ECO:0007669"/>
    <property type="project" value="UniProtKB-UniRule"/>
</dbReference>
<evidence type="ECO:0000313" key="5">
    <source>
        <dbReference type="EMBL" id="SUM44500.1"/>
    </source>
</evidence>
<organism evidence="5 7">
    <name type="scientific">Staphylococcus petrasii</name>
    <dbReference type="NCBI Taxonomy" id="1276936"/>
    <lineage>
        <taxon>Bacteria</taxon>
        <taxon>Bacillati</taxon>
        <taxon>Bacillota</taxon>
        <taxon>Bacilli</taxon>
        <taxon>Bacillales</taxon>
        <taxon>Staphylococcaceae</taxon>
        <taxon>Staphylococcus</taxon>
    </lineage>
</organism>
<feature type="binding site" evidence="4">
    <location>
        <begin position="7"/>
        <end position="20"/>
    </location>
    <ligand>
        <name>ATP</name>
        <dbReference type="ChEBI" id="CHEBI:30616"/>
    </ligand>
</feature>
<evidence type="ECO:0000256" key="3">
    <source>
        <dbReference type="ARBA" id="ARBA00022694"/>
    </source>
</evidence>
<evidence type="ECO:0000313" key="7">
    <source>
        <dbReference type="Proteomes" id="UP000254047"/>
    </source>
</evidence>
<keyword evidence="4" id="KW-0067">ATP-binding</keyword>
<dbReference type="Proteomes" id="UP000297598">
    <property type="component" value="Unassembled WGS sequence"/>
</dbReference>
<evidence type="ECO:0000313" key="8">
    <source>
        <dbReference type="Proteomes" id="UP000297598"/>
    </source>
</evidence>
<keyword evidence="1 4" id="KW-0820">tRNA-binding</keyword>
<dbReference type="GO" id="GO:0005524">
    <property type="term" value="F:ATP binding"/>
    <property type="evidence" value="ECO:0007669"/>
    <property type="project" value="UniProtKB-KW"/>
</dbReference>
<keyword evidence="4" id="KW-0694">RNA-binding</keyword>
<protein>
    <recommendedName>
        <fullName evidence="4">tRNA(Met) cytidine acetate ligase</fullName>
        <ecNumber evidence="4">6.3.4.-</ecNumber>
    </recommendedName>
</protein>
<dbReference type="AlphaFoldDB" id="A0A380G2D2"/>
<dbReference type="InterPro" id="IPR008513">
    <property type="entry name" value="tRNA(Met)_cyd_acetate_ligase"/>
</dbReference>
<evidence type="ECO:0000256" key="2">
    <source>
        <dbReference type="ARBA" id="ARBA00022598"/>
    </source>
</evidence>
<reference evidence="5 7" key="1">
    <citation type="submission" date="2018-06" db="EMBL/GenBank/DDBJ databases">
        <authorList>
            <consortium name="Pathogen Informatics"/>
            <person name="Doyle S."/>
        </authorList>
    </citation>
    <scope>NUCLEOTIDE SEQUENCE [LARGE SCALE GENOMIC DNA]</scope>
    <source>
        <strain evidence="5 7">NCTC13830</strain>
    </source>
</reference>
<feature type="binding site" evidence="4">
    <location>
        <position position="100"/>
    </location>
    <ligand>
        <name>ATP</name>
        <dbReference type="ChEBI" id="CHEBI:30616"/>
    </ligand>
</feature>
<dbReference type="OrthoDB" id="9769796at2"/>
<comment type="function">
    <text evidence="4">Catalyzes the formation of N(4)-acetylcytidine (ac(4)C) at the wobble position of elongator tRNA(Met), using acetate and ATP as substrates. First activates an acetate ion to form acetyladenylate (Ac-AMP) and then transfers the acetyl group to tRNA to form ac(4)C34.</text>
</comment>
<dbReference type="InterPro" id="IPR014729">
    <property type="entry name" value="Rossmann-like_a/b/a_fold"/>
</dbReference>
<dbReference type="PANTHER" id="PTHR37825">
    <property type="entry name" value="TRNA(MET) CYTIDINE ACETATE LIGASE"/>
    <property type="match status" value="1"/>
</dbReference>
<dbReference type="GO" id="GO:0005737">
    <property type="term" value="C:cytoplasm"/>
    <property type="evidence" value="ECO:0007669"/>
    <property type="project" value="UniProtKB-SubCell"/>
</dbReference>
<dbReference type="SUPFAM" id="SSF52374">
    <property type="entry name" value="Nucleotidylyl transferase"/>
    <property type="match status" value="1"/>
</dbReference>
<keyword evidence="4" id="KW-0547">Nucleotide-binding</keyword>
<keyword evidence="2 4" id="KW-0436">Ligase</keyword>
<dbReference type="EMBL" id="SRLS01000004">
    <property type="protein sequence ID" value="TGE18459.1"/>
    <property type="molecule type" value="Genomic_DNA"/>
</dbReference>
<evidence type="ECO:0000256" key="1">
    <source>
        <dbReference type="ARBA" id="ARBA00022555"/>
    </source>
</evidence>
<dbReference type="NCBIfam" id="NF010191">
    <property type="entry name" value="PRK13670.1"/>
    <property type="match status" value="1"/>
</dbReference>
<keyword evidence="4" id="KW-0963">Cytoplasm</keyword>
<feature type="binding site" evidence="4">
    <location>
        <position position="178"/>
    </location>
    <ligand>
        <name>ATP</name>
        <dbReference type="ChEBI" id="CHEBI:30616"/>
    </ligand>
</feature>
<dbReference type="EC" id="6.3.4.-" evidence="4"/>
<dbReference type="Gene3D" id="3.40.50.620">
    <property type="entry name" value="HUPs"/>
    <property type="match status" value="1"/>
</dbReference>
<evidence type="ECO:0000256" key="4">
    <source>
        <dbReference type="HAMAP-Rule" id="MF_01539"/>
    </source>
</evidence>
<evidence type="ECO:0000313" key="6">
    <source>
        <dbReference type="EMBL" id="TGE18459.1"/>
    </source>
</evidence>
<dbReference type="HAMAP" id="MF_01539">
    <property type="entry name" value="TmcAL"/>
    <property type="match status" value="1"/>
</dbReference>
<accession>A0A380G2D2</accession>
<keyword evidence="3 4" id="KW-0819">tRNA processing</keyword>
<dbReference type="RefSeq" id="WP_103297410.1">
    <property type="nucleotide sequence ID" value="NZ_PPQT01000022.1"/>
</dbReference>
<sequence>MKSVGLITEYNPFHNGHLYHAHQAKLQSNADVSIAIMSGNFVMRGEPAFYNKFVRTQMALSGVDLVVELPTIATLSSSDYFAQLGIKVADYLGIDAIAFGSEIADITRLENVATNITELEQSPHFQKLIKEGNSYAKIIHELIEDQDILQSPNNILGVAYLKAISQFAPTIQGIAIQRLSSAHHDKAIKHDTFASGSSIRQSILNNENNWKTVVPSEIKNLYEKPHLLKENTFQIIKYNLLSRSAEELSAIYTMSEGLEHRLKAHIQEAHHFETFMSLIKTKRFTYTHLQRVLMQILLNITKDDYDSEIHSVRILGMNQTGQQYLKYLKSQFPERQFITNVNKKTAPLFKNEIKATQIYNLLSGQTAHDFNTPVIRQK</sequence>
<dbReference type="GO" id="GO:0016879">
    <property type="term" value="F:ligase activity, forming carbon-nitrogen bonds"/>
    <property type="evidence" value="ECO:0007669"/>
    <property type="project" value="UniProtKB-UniRule"/>
</dbReference>
<comment type="subcellular location">
    <subcellularLocation>
        <location evidence="4">Cytoplasm</location>
    </subcellularLocation>
</comment>
<dbReference type="EMBL" id="UHDO01000001">
    <property type="protein sequence ID" value="SUM44500.1"/>
    <property type="molecule type" value="Genomic_DNA"/>
</dbReference>
<dbReference type="Proteomes" id="UP000254047">
    <property type="component" value="Unassembled WGS sequence"/>
</dbReference>
<comment type="similarity">
    <text evidence="4">Belongs to the TmcAL family.</text>
</comment>
<name>A0A380G2D2_9STAP</name>
<comment type="caution">
    <text evidence="4">Lacks conserved residue(s) required for the propagation of feature annotation.</text>
</comment>
<dbReference type="GO" id="GO:0000049">
    <property type="term" value="F:tRNA binding"/>
    <property type="evidence" value="ECO:0007669"/>
    <property type="project" value="UniProtKB-KW"/>
</dbReference>
<gene>
    <name evidence="4" type="primary">tmcAL</name>
    <name evidence="6" type="ORF">BJR09_03590</name>
    <name evidence="5" type="ORF">NCTC13830_01905</name>
</gene>
<proteinExistence type="inferred from homology"/>
<feature type="binding site" evidence="4">
    <location>
        <position position="153"/>
    </location>
    <ligand>
        <name>ATP</name>
        <dbReference type="ChEBI" id="CHEBI:30616"/>
    </ligand>
</feature>
<comment type="catalytic activity">
    <reaction evidence="4">
        <text>cytidine(34) in elongator tRNA(Met) + acetate + ATP = N(4)-acetylcytidine(34) in elongator tRNA(Met) + AMP + diphosphate</text>
        <dbReference type="Rhea" id="RHEA:58144"/>
        <dbReference type="Rhea" id="RHEA-COMP:10693"/>
        <dbReference type="Rhea" id="RHEA-COMP:10694"/>
        <dbReference type="ChEBI" id="CHEBI:30089"/>
        <dbReference type="ChEBI" id="CHEBI:30616"/>
        <dbReference type="ChEBI" id="CHEBI:33019"/>
        <dbReference type="ChEBI" id="CHEBI:74900"/>
        <dbReference type="ChEBI" id="CHEBI:82748"/>
        <dbReference type="ChEBI" id="CHEBI:456215"/>
    </reaction>
</comment>
<dbReference type="PANTHER" id="PTHR37825:SF1">
    <property type="entry name" value="TRNA(MET) CYTIDINE ACETATE LIGASE"/>
    <property type="match status" value="1"/>
</dbReference>